<dbReference type="AlphaFoldDB" id="A0A9P5TTU4"/>
<evidence type="ECO:0000256" key="2">
    <source>
        <dbReference type="ARBA" id="ARBA00006899"/>
    </source>
</evidence>
<evidence type="ECO:0000256" key="4">
    <source>
        <dbReference type="ARBA" id="ARBA00022771"/>
    </source>
</evidence>
<dbReference type="PANTHER" id="PTHR31576:SF2">
    <property type="entry name" value="TATA BOX-BINDING PROTEIN-ASSOCIATED FACTOR RNA POLYMERASE I SUBUNIT B"/>
    <property type="match status" value="1"/>
</dbReference>
<dbReference type="GO" id="GO:0042790">
    <property type="term" value="P:nucleolar large rRNA transcription by RNA polymerase I"/>
    <property type="evidence" value="ECO:0007669"/>
    <property type="project" value="TreeGrafter"/>
</dbReference>
<keyword evidence="7" id="KW-0238">DNA-binding</keyword>
<evidence type="ECO:0000256" key="5">
    <source>
        <dbReference type="ARBA" id="ARBA00022833"/>
    </source>
</evidence>
<dbReference type="EMBL" id="JADNYJ010000001">
    <property type="protein sequence ID" value="KAF8913979.1"/>
    <property type="molecule type" value="Genomic_DNA"/>
</dbReference>
<evidence type="ECO:0000313" key="13">
    <source>
        <dbReference type="Proteomes" id="UP000724874"/>
    </source>
</evidence>
<evidence type="ECO:0000256" key="7">
    <source>
        <dbReference type="ARBA" id="ARBA00023125"/>
    </source>
</evidence>
<dbReference type="Pfam" id="PF20644">
    <property type="entry name" value="Rrn7_cyclin_N"/>
    <property type="match status" value="1"/>
</dbReference>
<dbReference type="InterPro" id="IPR048540">
    <property type="entry name" value="Rrn7_cyclin_N"/>
</dbReference>
<keyword evidence="6" id="KW-0805">Transcription regulation</keyword>
<feature type="compositionally biased region" description="Basic and acidic residues" evidence="10">
    <location>
        <begin position="164"/>
        <end position="175"/>
    </location>
</feature>
<dbReference type="GO" id="GO:0070860">
    <property type="term" value="C:RNA polymerase I core factor complex"/>
    <property type="evidence" value="ECO:0007669"/>
    <property type="project" value="InterPro"/>
</dbReference>
<dbReference type="GO" id="GO:0008270">
    <property type="term" value="F:zinc ion binding"/>
    <property type="evidence" value="ECO:0007669"/>
    <property type="project" value="UniProtKB-KW"/>
</dbReference>
<comment type="subcellular location">
    <subcellularLocation>
        <location evidence="1">Nucleus</location>
        <location evidence="1">Nucleolus</location>
    </subcellularLocation>
</comment>
<keyword evidence="5" id="KW-0862">Zinc</keyword>
<feature type="region of interest" description="Disordered" evidence="10">
    <location>
        <begin position="144"/>
        <end position="192"/>
    </location>
</feature>
<dbReference type="Proteomes" id="UP000724874">
    <property type="component" value="Unassembled WGS sequence"/>
</dbReference>
<comment type="caution">
    <text evidence="12">The sequence shown here is derived from an EMBL/GenBank/DDBJ whole genome shotgun (WGS) entry which is preliminary data.</text>
</comment>
<proteinExistence type="inferred from homology"/>
<dbReference type="InterPro" id="IPR033599">
    <property type="entry name" value="TAF1B/Rrn7"/>
</dbReference>
<evidence type="ECO:0000259" key="11">
    <source>
        <dbReference type="Pfam" id="PF20644"/>
    </source>
</evidence>
<keyword evidence="13" id="KW-1185">Reference proteome</keyword>
<dbReference type="PANTHER" id="PTHR31576">
    <property type="entry name" value="TATA BOX-BINDING PROTEIN-ASSOCIATED FACTOR RNA POLYMERASE I SUBUNIT B"/>
    <property type="match status" value="1"/>
</dbReference>
<reference evidence="12" key="1">
    <citation type="submission" date="2020-11" db="EMBL/GenBank/DDBJ databases">
        <authorList>
            <consortium name="DOE Joint Genome Institute"/>
            <person name="Ahrendt S."/>
            <person name="Riley R."/>
            <person name="Andreopoulos W."/>
            <person name="LaButti K."/>
            <person name="Pangilinan J."/>
            <person name="Ruiz-duenas F.J."/>
            <person name="Barrasa J.M."/>
            <person name="Sanchez-Garcia M."/>
            <person name="Camarero S."/>
            <person name="Miyauchi S."/>
            <person name="Serrano A."/>
            <person name="Linde D."/>
            <person name="Babiker R."/>
            <person name="Drula E."/>
            <person name="Ayuso-Fernandez I."/>
            <person name="Pacheco R."/>
            <person name="Padilla G."/>
            <person name="Ferreira P."/>
            <person name="Barriuso J."/>
            <person name="Kellner H."/>
            <person name="Castanera R."/>
            <person name="Alfaro M."/>
            <person name="Ramirez L."/>
            <person name="Pisabarro A.G."/>
            <person name="Kuo A."/>
            <person name="Tritt A."/>
            <person name="Lipzen A."/>
            <person name="He G."/>
            <person name="Yan M."/>
            <person name="Ng V."/>
            <person name="Cullen D."/>
            <person name="Martin F."/>
            <person name="Rosso M.-N."/>
            <person name="Henrissat B."/>
            <person name="Hibbett D."/>
            <person name="Martinez A.T."/>
            <person name="Grigoriev I.V."/>
        </authorList>
    </citation>
    <scope>NUCLEOTIDE SEQUENCE</scope>
    <source>
        <strain evidence="12">AH 44721</strain>
    </source>
</reference>
<evidence type="ECO:0000256" key="3">
    <source>
        <dbReference type="ARBA" id="ARBA00022723"/>
    </source>
</evidence>
<evidence type="ECO:0000256" key="1">
    <source>
        <dbReference type="ARBA" id="ARBA00004604"/>
    </source>
</evidence>
<feature type="compositionally biased region" description="Acidic residues" evidence="10">
    <location>
        <begin position="176"/>
        <end position="191"/>
    </location>
</feature>
<evidence type="ECO:0000313" key="12">
    <source>
        <dbReference type="EMBL" id="KAF8913979.1"/>
    </source>
</evidence>
<keyword evidence="8" id="KW-0804">Transcription</keyword>
<keyword evidence="9" id="KW-0539">Nucleus</keyword>
<keyword evidence="4" id="KW-0863">Zinc-finger</keyword>
<sequence>MEWLCIIWSPLRPLIMAPRRRCPTCGSKQWHKEPSSGMIACSEGHVLQVNYRNETTEITEVGPHAMKKRALKSRRKVKGQSSHADPKLYHGARGRYHYFQCLQLLLRKQIAALTTLWELPPEFEVICRDIWALNLALLPDPPPAEPYHHAHDDPSAQDGDECGLEAKQDSEHGGSDEEEKLEADEEEDSELEALMRENSEISSSSDDEMPHAGAGLRYRKGRGRVAYESPMSTIAVLVVACWTMRIPVLYCDFTSIIESYELPYLDAVMQLPRNMAQHLTKHNVQALSPPHAPRTMAVHSLASRLAKKLWVNYGICTPEANGATMLWRITKYMGGTRRKH</sequence>
<dbReference type="OrthoDB" id="428577at2759"/>
<name>A0A9P5TTU4_GYMJU</name>
<comment type="similarity">
    <text evidence="2">Belongs to the RRN7/TAF1B family.</text>
</comment>
<keyword evidence="3" id="KW-0479">Metal-binding</keyword>
<accession>A0A9P5TTU4</accession>
<evidence type="ECO:0000256" key="8">
    <source>
        <dbReference type="ARBA" id="ARBA00023163"/>
    </source>
</evidence>
<protein>
    <recommendedName>
        <fullName evidence="11">Rrn7/TAF1B N-terminal cyclin domain-containing protein</fullName>
    </recommendedName>
</protein>
<evidence type="ECO:0000256" key="10">
    <source>
        <dbReference type="SAM" id="MobiDB-lite"/>
    </source>
</evidence>
<feature type="domain" description="Rrn7/TAF1B N-terminal cyclin" evidence="11">
    <location>
        <begin position="102"/>
        <end position="273"/>
    </location>
</feature>
<evidence type="ECO:0000256" key="9">
    <source>
        <dbReference type="ARBA" id="ARBA00023242"/>
    </source>
</evidence>
<organism evidence="12 13">
    <name type="scientific">Gymnopilus junonius</name>
    <name type="common">Spectacular rustgill mushroom</name>
    <name type="synonym">Gymnopilus spectabilis subsp. junonius</name>
    <dbReference type="NCBI Taxonomy" id="109634"/>
    <lineage>
        <taxon>Eukaryota</taxon>
        <taxon>Fungi</taxon>
        <taxon>Dikarya</taxon>
        <taxon>Basidiomycota</taxon>
        <taxon>Agaricomycotina</taxon>
        <taxon>Agaricomycetes</taxon>
        <taxon>Agaricomycetidae</taxon>
        <taxon>Agaricales</taxon>
        <taxon>Agaricineae</taxon>
        <taxon>Hymenogastraceae</taxon>
        <taxon>Gymnopilus</taxon>
    </lineage>
</organism>
<gene>
    <name evidence="12" type="ORF">CPB84DRAFT_1758069</name>
</gene>
<evidence type="ECO:0000256" key="6">
    <source>
        <dbReference type="ARBA" id="ARBA00023015"/>
    </source>
</evidence>
<dbReference type="GO" id="GO:0001164">
    <property type="term" value="F:RNA polymerase I core promoter sequence-specific DNA binding"/>
    <property type="evidence" value="ECO:0007669"/>
    <property type="project" value="InterPro"/>
</dbReference>